<evidence type="ECO:0000313" key="5">
    <source>
        <dbReference type="EMBL" id="OLU40353.1"/>
    </source>
</evidence>
<dbReference type="Proteomes" id="UP000186341">
    <property type="component" value="Unassembled WGS sequence"/>
</dbReference>
<accession>A0A1U7NGM4</accession>
<proteinExistence type="inferred from homology"/>
<dbReference type="PANTHER" id="PTHR30349:SF64">
    <property type="entry name" value="PROPHAGE INTEGRASE INTD-RELATED"/>
    <property type="match status" value="1"/>
</dbReference>
<evidence type="ECO:0000256" key="1">
    <source>
        <dbReference type="ARBA" id="ARBA00008857"/>
    </source>
</evidence>
<dbReference type="Gene3D" id="1.10.150.130">
    <property type="match status" value="1"/>
</dbReference>
<dbReference type="SUPFAM" id="SSF56349">
    <property type="entry name" value="DNA breaking-rejoining enzymes"/>
    <property type="match status" value="1"/>
</dbReference>
<dbReference type="EMBL" id="MPJW01000110">
    <property type="protein sequence ID" value="OLU40353.1"/>
    <property type="molecule type" value="Genomic_DNA"/>
</dbReference>
<dbReference type="InterPro" id="IPR010998">
    <property type="entry name" value="Integrase_recombinase_N"/>
</dbReference>
<evidence type="ECO:0000313" key="6">
    <source>
        <dbReference type="Proteomes" id="UP000186341"/>
    </source>
</evidence>
<reference evidence="5 6" key="1">
    <citation type="submission" date="2016-11" db="EMBL/GenBank/DDBJ databases">
        <title>Description of two novel members of the family Erysipelotrichaceae: Ileibacterium lipovorans gen. nov., sp. nov. and Dubosiella newyorkensis, gen. nov., sp. nov.</title>
        <authorList>
            <person name="Cox L.M."/>
            <person name="Sohn J."/>
            <person name="Tyrrell K.L."/>
            <person name="Citron D.M."/>
            <person name="Lawson P.A."/>
            <person name="Patel N.B."/>
            <person name="Iizumi T."/>
            <person name="Perez-Perez G.I."/>
            <person name="Goldstein E.J."/>
            <person name="Blaser M.J."/>
        </authorList>
    </citation>
    <scope>NUCLEOTIDE SEQUENCE [LARGE SCALE GENOMIC DNA]</scope>
    <source>
        <strain evidence="5 6">NYU-BL-A3</strain>
    </source>
</reference>
<dbReference type="InterPro" id="IPR011010">
    <property type="entry name" value="DNA_brk_join_enz"/>
</dbReference>
<dbReference type="GO" id="GO:0015074">
    <property type="term" value="P:DNA integration"/>
    <property type="evidence" value="ECO:0007669"/>
    <property type="project" value="InterPro"/>
</dbReference>
<feature type="domain" description="Tyr recombinase" evidence="4">
    <location>
        <begin position="69"/>
        <end position="273"/>
    </location>
</feature>
<dbReference type="RefSeq" id="WP_075819028.1">
    <property type="nucleotide sequence ID" value="NZ_CAPNHH010000177.1"/>
</dbReference>
<evidence type="ECO:0000256" key="2">
    <source>
        <dbReference type="ARBA" id="ARBA00023125"/>
    </source>
</evidence>
<evidence type="ECO:0000259" key="4">
    <source>
        <dbReference type="PROSITE" id="PS51898"/>
    </source>
</evidence>
<name>A0A1U7NGM4_9FIRM</name>
<comment type="similarity">
    <text evidence="1">Belongs to the 'phage' integrase family.</text>
</comment>
<organism evidence="5 6">
    <name type="scientific">Ileibacterium valens</name>
    <dbReference type="NCBI Taxonomy" id="1862668"/>
    <lineage>
        <taxon>Bacteria</taxon>
        <taxon>Bacillati</taxon>
        <taxon>Bacillota</taxon>
        <taxon>Erysipelotrichia</taxon>
        <taxon>Erysipelotrichales</taxon>
        <taxon>Erysipelotrichaceae</taxon>
        <taxon>Ileibacterium</taxon>
    </lineage>
</organism>
<keyword evidence="3" id="KW-0233">DNA recombination</keyword>
<dbReference type="PROSITE" id="PS51898">
    <property type="entry name" value="TYR_RECOMBINASE"/>
    <property type="match status" value="1"/>
</dbReference>
<sequence length="276" mass="31296">MSKNIRTLKTSAIKLWTVQKGKEGKAVSTINSYLTGLIKPALEMAVEDELIKRNPASFKLNNVVNKESDKGRALTSSELAIFLEYLKRDCPVCNRNRNLMLIILGLGLRAAETAALTVNDIDLINNEVHISKQLIQYKNEYSFQSTKSESGDRYIPITDDLRPVIEEAILNANYDYMLDGKTGFLFSNRSGKPISRNSIGKRYWYLVREIDKEYGTKLFETSVHSLRHTFCSNLVLSGIGVKTIQYVMGHKNASVTLDIYSHISHDQIHKEFKSLK</sequence>
<dbReference type="GO" id="GO:0003677">
    <property type="term" value="F:DNA binding"/>
    <property type="evidence" value="ECO:0007669"/>
    <property type="project" value="UniProtKB-KW"/>
</dbReference>
<protein>
    <recommendedName>
        <fullName evidence="4">Tyr recombinase domain-containing protein</fullName>
    </recommendedName>
</protein>
<dbReference type="InterPro" id="IPR013762">
    <property type="entry name" value="Integrase-like_cat_sf"/>
</dbReference>
<dbReference type="GeneID" id="82202616"/>
<dbReference type="PANTHER" id="PTHR30349">
    <property type="entry name" value="PHAGE INTEGRASE-RELATED"/>
    <property type="match status" value="1"/>
</dbReference>
<gene>
    <name evidence="5" type="ORF">BO222_05240</name>
</gene>
<dbReference type="AlphaFoldDB" id="A0A1U7NGM4"/>
<evidence type="ECO:0000256" key="3">
    <source>
        <dbReference type="ARBA" id="ARBA00023172"/>
    </source>
</evidence>
<dbReference type="GO" id="GO:0006310">
    <property type="term" value="P:DNA recombination"/>
    <property type="evidence" value="ECO:0007669"/>
    <property type="project" value="UniProtKB-KW"/>
</dbReference>
<keyword evidence="2" id="KW-0238">DNA-binding</keyword>
<comment type="caution">
    <text evidence="5">The sequence shown here is derived from an EMBL/GenBank/DDBJ whole genome shotgun (WGS) entry which is preliminary data.</text>
</comment>
<dbReference type="Gene3D" id="1.10.443.10">
    <property type="entry name" value="Intergrase catalytic core"/>
    <property type="match status" value="1"/>
</dbReference>
<dbReference type="InterPro" id="IPR002104">
    <property type="entry name" value="Integrase_catalytic"/>
</dbReference>
<dbReference type="OrthoDB" id="9803188at2"/>
<keyword evidence="6" id="KW-1185">Reference proteome</keyword>
<dbReference type="InterPro" id="IPR050090">
    <property type="entry name" value="Tyrosine_recombinase_XerCD"/>
</dbReference>
<dbReference type="CDD" id="cd01189">
    <property type="entry name" value="INT_ICEBs1_C_like"/>
    <property type="match status" value="1"/>
</dbReference>
<dbReference type="Pfam" id="PF00589">
    <property type="entry name" value="Phage_integrase"/>
    <property type="match status" value="1"/>
</dbReference>